<dbReference type="Gene3D" id="2.20.110.10">
    <property type="entry name" value="Histone H3 K4-specific methyltransferase SET7/9 N-terminal domain"/>
    <property type="match status" value="1"/>
</dbReference>
<dbReference type="Proteomes" id="UP000467305">
    <property type="component" value="Unassembled WGS sequence"/>
</dbReference>
<dbReference type="SUPFAM" id="SSF82185">
    <property type="entry name" value="Histone H3 K4-specific methyltransferase SET7/9 N-terminal domain"/>
    <property type="match status" value="1"/>
</dbReference>
<dbReference type="AlphaFoldDB" id="A0A7J5AQ36"/>
<proteinExistence type="predicted"/>
<protein>
    <submittedName>
        <fullName evidence="1">DUF3352 domain-containing protein</fullName>
    </submittedName>
</protein>
<sequence length="665" mass="77328">MKKKIIWAILIALFSFIGYQAYIFTLADEDNINPIYLIPKNAAIVLETERPIDTWDEISSSEIWKHFQTNSYFKEVTKDISGFNKLFKDQKDVIDFIGERDLLISIHSYKPKKYGLLYVIDLQKLAKLRFLKSAIQKLADSNFKITQRTYKEHEIIELYNKSNRETLYLSFIKNQLIASYTHVLVEQSINQYLEPVIGRDLNFVEIKKETGNDGFFNVYIQYEYFDQYLACFTNPSNLKSFKNVQNALFYSGFDISIMEGVTLQALGYTNVNQTSQTFLKALQNSGKGKRSIAKIAPRNTSLYLSFSFDSFDAFHTNLEALEKDNAATFKTYTNQIKSIEDQLEIDIQKHIYSWIGNEVGLLHFNSDLSKNKKDIAAVIKADDIDDAKENLDFILSKIKENTPLKFKQINYKGYPIHFFDLKGFFKMLAGKTFAKMEKPYFTIIDDFVVFSTSPNTLKEIINNHLVEYTLAESERFEEFNYHFENKSSVFAYAETANSYNDLLSLLDYKTQQQLRKNKKYFNSFSQVGIQLISKGDLFESNITLSYQSEEELSNHQNKETALKEELYKKLIPEKDSVIVETAETIFNIQAIHPSDLSAKEYKEYYDDKQLKFEVELDDGVLDGSFKLYYSSGNLKLKGQFKNGKKTGTWRAYSDKEGKQIFKKRF</sequence>
<comment type="caution">
    <text evidence="1">The sequence shown here is derived from an EMBL/GenBank/DDBJ whole genome shotgun (WGS) entry which is preliminary data.</text>
</comment>
<evidence type="ECO:0000313" key="2">
    <source>
        <dbReference type="Proteomes" id="UP000467305"/>
    </source>
</evidence>
<gene>
    <name evidence="1" type="ORF">F7018_05360</name>
</gene>
<name>A0A7J5AQ36_9FLAO</name>
<organism evidence="1 2">
    <name type="scientific">Tenacibaculum aiptasiae</name>
    <dbReference type="NCBI Taxonomy" id="426481"/>
    <lineage>
        <taxon>Bacteria</taxon>
        <taxon>Pseudomonadati</taxon>
        <taxon>Bacteroidota</taxon>
        <taxon>Flavobacteriia</taxon>
        <taxon>Flavobacteriales</taxon>
        <taxon>Flavobacteriaceae</taxon>
        <taxon>Tenacibaculum</taxon>
    </lineage>
</organism>
<accession>A0A7J5AQ36</accession>
<dbReference type="RefSeq" id="WP_150898984.1">
    <property type="nucleotide sequence ID" value="NZ_WAAU01000008.1"/>
</dbReference>
<keyword evidence="2" id="KW-1185">Reference proteome</keyword>
<dbReference type="EMBL" id="WAAU01000008">
    <property type="protein sequence ID" value="KAB1159738.1"/>
    <property type="molecule type" value="Genomic_DNA"/>
</dbReference>
<evidence type="ECO:0000313" key="1">
    <source>
        <dbReference type="EMBL" id="KAB1159738.1"/>
    </source>
</evidence>
<reference evidence="1 2" key="1">
    <citation type="submission" date="2019-09" db="EMBL/GenBank/DDBJ databases">
        <authorList>
            <person name="Cao W.R."/>
        </authorList>
    </citation>
    <scope>NUCLEOTIDE SEQUENCE [LARGE SCALE GENOMIC DNA]</scope>
    <source>
        <strain evidence="2">a4</strain>
    </source>
</reference>
<dbReference type="Pfam" id="PF11832">
    <property type="entry name" value="DUF3352"/>
    <property type="match status" value="1"/>
</dbReference>
<dbReference type="OrthoDB" id="671157at2"/>
<dbReference type="InterPro" id="IPR021787">
    <property type="entry name" value="DUF3352"/>
</dbReference>